<dbReference type="RefSeq" id="WP_071648923.1">
    <property type="nucleotide sequence ID" value="NZ_CP017962.1"/>
</dbReference>
<evidence type="ECO:0000259" key="1">
    <source>
        <dbReference type="Pfam" id="PF05709"/>
    </source>
</evidence>
<accession>A0AAC9J283</accession>
<dbReference type="EMBL" id="CP017962">
    <property type="protein sequence ID" value="APC48299.1"/>
    <property type="molecule type" value="Genomic_DNA"/>
</dbReference>
<protein>
    <recommendedName>
        <fullName evidence="1">Siphovirus-type tail component RIFT-related domain-containing protein</fullName>
    </recommendedName>
</protein>
<evidence type="ECO:0000313" key="3">
    <source>
        <dbReference type="Proteomes" id="UP000182945"/>
    </source>
</evidence>
<dbReference type="Pfam" id="PF05709">
    <property type="entry name" value="Sipho_tail"/>
    <property type="match status" value="1"/>
</dbReference>
<sequence length="479" mass="54222">MHESLKFNSIRKPWLYLLKGRSESPYAPINHNLLSVPGMPGAHIQSTETGVLYVKQPVGFTVKDEVHEQQILDELKSWLITEENQEIEFDNVPGKTYIGRLTGDMSDYERQVTLRSGTLTFLCKPYKYGPEKTVNLDATLGNIVNVEGTAPTKPVFELEVLAPITFAMVSNGEEYMIVGKPATVSETEVDTKMLLLEERGQTLDTWSSTPTYVDGGVVTGSLNTDNDGITVPSYGQDTETGWHGPALVKEVPPTQNFEIEMMLSGRTTKTSQTYRIEFYLLDENRNELGKMAVIDNNTNINRKKAEGRIGPFVGRQQNYIISSQNYLYNWDFFYGMLRMRRIGNKFEFYVSRIANNNRHVYSLLESYTDNANEYMGKLKYIQIHIGKYASTDRASAPKIQHIKAFELKQETIDQTPYIARIGDKIVIDNKNKELLLNGEPLVKGDFGASPFSLYPGENNVVLLPEAKVHGKMKYSPAYR</sequence>
<dbReference type="Gene3D" id="2.40.30.200">
    <property type="match status" value="1"/>
</dbReference>
<proteinExistence type="predicted"/>
<dbReference type="InterPro" id="IPR008841">
    <property type="entry name" value="Siphovirus-type_tail_N"/>
</dbReference>
<dbReference type="NCBIfam" id="TIGR01633">
    <property type="entry name" value="phi3626_gp14_N"/>
    <property type="match status" value="1"/>
</dbReference>
<gene>
    <name evidence="2" type="ORF">BME96_09020</name>
</gene>
<reference evidence="2 3" key="1">
    <citation type="submission" date="2016-11" db="EMBL/GenBank/DDBJ databases">
        <title>Complete genome sequencing of Virgibacillus halodenitrificans PDB-F2.</title>
        <authorList>
            <person name="Sun Z."/>
            <person name="Zhou Y."/>
            <person name="Li H."/>
        </authorList>
    </citation>
    <scope>NUCLEOTIDE SEQUENCE [LARGE SCALE GENOMIC DNA]</scope>
    <source>
        <strain evidence="2 3">PDB-F2</strain>
    </source>
</reference>
<dbReference type="Proteomes" id="UP000182945">
    <property type="component" value="Chromosome"/>
</dbReference>
<name>A0AAC9J283_VIRHA</name>
<evidence type="ECO:0000313" key="2">
    <source>
        <dbReference type="EMBL" id="APC48299.1"/>
    </source>
</evidence>
<dbReference type="InterPro" id="IPR006520">
    <property type="entry name" value="Dit_BPSPP_N"/>
</dbReference>
<dbReference type="KEGG" id="vhl:BME96_09020"/>
<dbReference type="GeneID" id="71514532"/>
<feature type="domain" description="Siphovirus-type tail component RIFT-related" evidence="1">
    <location>
        <begin position="24"/>
        <end position="123"/>
    </location>
</feature>
<dbReference type="AlphaFoldDB" id="A0AAC9J283"/>
<organism evidence="2 3">
    <name type="scientific">Virgibacillus halodenitrificans</name>
    <name type="common">Bacillus halodenitrificans</name>
    <dbReference type="NCBI Taxonomy" id="1482"/>
    <lineage>
        <taxon>Bacteria</taxon>
        <taxon>Bacillati</taxon>
        <taxon>Bacillota</taxon>
        <taxon>Bacilli</taxon>
        <taxon>Bacillales</taxon>
        <taxon>Bacillaceae</taxon>
        <taxon>Virgibacillus</taxon>
    </lineage>
</organism>